<dbReference type="Gene3D" id="3.30.40.10">
    <property type="entry name" value="Zinc/RING finger domain, C3HC4 (zinc finger)"/>
    <property type="match status" value="1"/>
</dbReference>
<sequence>MKGARKRKHSPATVAASASSSGVAETKRDAQKKPRKQSPCTGSGKNIKKEASVQDPSTSGEGRPHSVDTSTGYECAICLESTSRKEMRTLQCSHAFHQACIDMWLTENTECPVCRQETAPPQNAIPPSNNQRQAYLEQLQALPGMRTGPITVRFNNGGVDMRFNNGGVDMRFDDGGFIRLNDGGFDMRLNNGRIEMMFNSGGVSMRRENRVTHVRLDNGGFMNLMGTLEVNNINI</sequence>
<dbReference type="InterPro" id="IPR001841">
    <property type="entry name" value="Znf_RING"/>
</dbReference>
<dbReference type="PROSITE" id="PS50089">
    <property type="entry name" value="ZF_RING_2"/>
    <property type="match status" value="1"/>
</dbReference>
<evidence type="ECO:0000256" key="4">
    <source>
        <dbReference type="PROSITE-ProRule" id="PRU00175"/>
    </source>
</evidence>
<dbReference type="Pfam" id="PF13639">
    <property type="entry name" value="zf-RING_2"/>
    <property type="match status" value="1"/>
</dbReference>
<dbReference type="PANTHER" id="PTHR45969:SF69">
    <property type="entry name" value="FINGER DOMAIN PROTEIN, PUTATIVE (AFU_ORTHOLOGUE AFUA_3G12190)-RELATED"/>
    <property type="match status" value="1"/>
</dbReference>
<feature type="region of interest" description="Disordered" evidence="5">
    <location>
        <begin position="1"/>
        <end position="69"/>
    </location>
</feature>
<dbReference type="CDD" id="cd16454">
    <property type="entry name" value="RING-H2_PA-TM-RING"/>
    <property type="match status" value="1"/>
</dbReference>
<gene>
    <name evidence="7" type="ORF">AVEN_219482_1</name>
</gene>
<evidence type="ECO:0000256" key="1">
    <source>
        <dbReference type="ARBA" id="ARBA00022723"/>
    </source>
</evidence>
<dbReference type="Proteomes" id="UP000499080">
    <property type="component" value="Unassembled WGS sequence"/>
</dbReference>
<keyword evidence="1" id="KW-0479">Metal-binding</keyword>
<feature type="compositionally biased region" description="Basic residues" evidence="5">
    <location>
        <begin position="1"/>
        <end position="10"/>
    </location>
</feature>
<comment type="caution">
    <text evidence="7">The sequence shown here is derived from an EMBL/GenBank/DDBJ whole genome shotgun (WGS) entry which is preliminary data.</text>
</comment>
<dbReference type="GO" id="GO:0008270">
    <property type="term" value="F:zinc ion binding"/>
    <property type="evidence" value="ECO:0007669"/>
    <property type="project" value="UniProtKB-KW"/>
</dbReference>
<keyword evidence="8" id="KW-1185">Reference proteome</keyword>
<reference evidence="7 8" key="1">
    <citation type="journal article" date="2019" name="Sci. Rep.">
        <title>Orb-weaving spider Araneus ventricosus genome elucidates the spidroin gene catalogue.</title>
        <authorList>
            <person name="Kono N."/>
            <person name="Nakamura H."/>
            <person name="Ohtoshi R."/>
            <person name="Moran D.A.P."/>
            <person name="Shinohara A."/>
            <person name="Yoshida Y."/>
            <person name="Fujiwara M."/>
            <person name="Mori M."/>
            <person name="Tomita M."/>
            <person name="Arakawa K."/>
        </authorList>
    </citation>
    <scope>NUCLEOTIDE SEQUENCE [LARGE SCALE GENOMIC DNA]</scope>
</reference>
<evidence type="ECO:0000256" key="5">
    <source>
        <dbReference type="SAM" id="MobiDB-lite"/>
    </source>
</evidence>
<name>A0A4Y2BMQ7_ARAVE</name>
<keyword evidence="3" id="KW-0862">Zinc</keyword>
<keyword evidence="2 4" id="KW-0863">Zinc-finger</keyword>
<accession>A0A4Y2BMQ7</accession>
<evidence type="ECO:0000313" key="8">
    <source>
        <dbReference type="Proteomes" id="UP000499080"/>
    </source>
</evidence>
<dbReference type="GO" id="GO:0061630">
    <property type="term" value="F:ubiquitin protein ligase activity"/>
    <property type="evidence" value="ECO:0007669"/>
    <property type="project" value="TreeGrafter"/>
</dbReference>
<evidence type="ECO:0000313" key="7">
    <source>
        <dbReference type="EMBL" id="GBL93358.1"/>
    </source>
</evidence>
<dbReference type="SUPFAM" id="SSF57850">
    <property type="entry name" value="RING/U-box"/>
    <property type="match status" value="1"/>
</dbReference>
<feature type="domain" description="RING-type" evidence="6">
    <location>
        <begin position="75"/>
        <end position="115"/>
    </location>
</feature>
<dbReference type="OrthoDB" id="6427083at2759"/>
<dbReference type="InterPro" id="IPR013083">
    <property type="entry name" value="Znf_RING/FYVE/PHD"/>
</dbReference>
<dbReference type="PANTHER" id="PTHR45969">
    <property type="entry name" value="RING ZINC FINGER PROTEIN-RELATED"/>
    <property type="match status" value="1"/>
</dbReference>
<dbReference type="SMART" id="SM00184">
    <property type="entry name" value="RING"/>
    <property type="match status" value="1"/>
</dbReference>
<dbReference type="EMBL" id="BGPR01000093">
    <property type="protein sequence ID" value="GBL93358.1"/>
    <property type="molecule type" value="Genomic_DNA"/>
</dbReference>
<protein>
    <recommendedName>
        <fullName evidence="6">RING-type domain-containing protein</fullName>
    </recommendedName>
</protein>
<evidence type="ECO:0000256" key="2">
    <source>
        <dbReference type="ARBA" id="ARBA00022771"/>
    </source>
</evidence>
<organism evidence="7 8">
    <name type="scientific">Araneus ventricosus</name>
    <name type="common">Orbweaver spider</name>
    <name type="synonym">Epeira ventricosa</name>
    <dbReference type="NCBI Taxonomy" id="182803"/>
    <lineage>
        <taxon>Eukaryota</taxon>
        <taxon>Metazoa</taxon>
        <taxon>Ecdysozoa</taxon>
        <taxon>Arthropoda</taxon>
        <taxon>Chelicerata</taxon>
        <taxon>Arachnida</taxon>
        <taxon>Araneae</taxon>
        <taxon>Araneomorphae</taxon>
        <taxon>Entelegynae</taxon>
        <taxon>Araneoidea</taxon>
        <taxon>Araneidae</taxon>
        <taxon>Araneus</taxon>
    </lineage>
</organism>
<dbReference type="AlphaFoldDB" id="A0A4Y2BMQ7"/>
<evidence type="ECO:0000259" key="6">
    <source>
        <dbReference type="PROSITE" id="PS50089"/>
    </source>
</evidence>
<dbReference type="GO" id="GO:0016567">
    <property type="term" value="P:protein ubiquitination"/>
    <property type="evidence" value="ECO:0007669"/>
    <property type="project" value="TreeGrafter"/>
</dbReference>
<evidence type="ECO:0000256" key="3">
    <source>
        <dbReference type="ARBA" id="ARBA00022833"/>
    </source>
</evidence>
<proteinExistence type="predicted"/>
<feature type="compositionally biased region" description="Low complexity" evidence="5">
    <location>
        <begin position="11"/>
        <end position="24"/>
    </location>
</feature>